<sequence>MHWRRPGRRPVAGTSMIGARPATAAGPQPRWHGQPDGDVGTHELLYHTALRLFAEHGFESVSLRQLAAAMHLQPGSLYNHIESKQALLFELIETHESDLLALLQTKVARHAEGRLQLQRFVRVHLQFNSLHDQRHTLTRMEFRSLSLEQRERVEQLRDTRTRDLENILSRCGLPAGQRAPMALGMQALLDGVVAGYPQDARPPLESLTSLFTSMVLTGLSRPLA</sequence>
<dbReference type="InterPro" id="IPR050109">
    <property type="entry name" value="HTH-type_TetR-like_transc_reg"/>
</dbReference>
<dbReference type="Proteomes" id="UP000290481">
    <property type="component" value="Unassembled WGS sequence"/>
</dbReference>
<evidence type="ECO:0000256" key="3">
    <source>
        <dbReference type="PROSITE-ProRule" id="PRU00335"/>
    </source>
</evidence>
<proteinExistence type="predicted"/>
<evidence type="ECO:0000256" key="2">
    <source>
        <dbReference type="ARBA" id="ARBA00023125"/>
    </source>
</evidence>
<dbReference type="GO" id="GO:0000976">
    <property type="term" value="F:transcription cis-regulatory region binding"/>
    <property type="evidence" value="ECO:0007669"/>
    <property type="project" value="TreeGrafter"/>
</dbReference>
<feature type="domain" description="HTH tetR-type" evidence="5">
    <location>
        <begin position="39"/>
        <end position="99"/>
    </location>
</feature>
<dbReference type="InterPro" id="IPR009057">
    <property type="entry name" value="Homeodomain-like_sf"/>
</dbReference>
<dbReference type="PANTHER" id="PTHR30055:SF183">
    <property type="entry name" value="NUCLEOID OCCLUSION FACTOR SLMA"/>
    <property type="match status" value="1"/>
</dbReference>
<keyword evidence="1" id="KW-0175">Coiled coil</keyword>
<dbReference type="Pfam" id="PF00440">
    <property type="entry name" value="TetR_N"/>
    <property type="match status" value="1"/>
</dbReference>
<dbReference type="InterPro" id="IPR001647">
    <property type="entry name" value="HTH_TetR"/>
</dbReference>
<evidence type="ECO:0000313" key="6">
    <source>
        <dbReference type="EMBL" id="RXE54285.1"/>
    </source>
</evidence>
<comment type="caution">
    <text evidence="6">The sequence shown here is derived from an EMBL/GenBank/DDBJ whole genome shotgun (WGS) entry which is preliminary data.</text>
</comment>
<keyword evidence="2 3" id="KW-0238">DNA-binding</keyword>
<name>A0A4Q0HY57_PSEAZ</name>
<evidence type="ECO:0000256" key="1">
    <source>
        <dbReference type="ARBA" id="ARBA00023054"/>
    </source>
</evidence>
<evidence type="ECO:0000259" key="5">
    <source>
        <dbReference type="PROSITE" id="PS50977"/>
    </source>
</evidence>
<feature type="DNA-binding region" description="H-T-H motif" evidence="3">
    <location>
        <begin position="62"/>
        <end position="81"/>
    </location>
</feature>
<dbReference type="Gene3D" id="1.10.357.10">
    <property type="entry name" value="Tetracycline Repressor, domain 2"/>
    <property type="match status" value="1"/>
</dbReference>
<dbReference type="EMBL" id="MZZJ01000002">
    <property type="protein sequence ID" value="RXE54285.1"/>
    <property type="molecule type" value="Genomic_DNA"/>
</dbReference>
<evidence type="ECO:0000256" key="4">
    <source>
        <dbReference type="SAM" id="MobiDB-lite"/>
    </source>
</evidence>
<evidence type="ECO:0000313" key="7">
    <source>
        <dbReference type="Proteomes" id="UP000290481"/>
    </source>
</evidence>
<organism evidence="6 7">
    <name type="scientific">Pseudomonas azotoformans</name>
    <dbReference type="NCBI Taxonomy" id="47878"/>
    <lineage>
        <taxon>Bacteria</taxon>
        <taxon>Pseudomonadati</taxon>
        <taxon>Pseudomonadota</taxon>
        <taxon>Gammaproteobacteria</taxon>
        <taxon>Pseudomonadales</taxon>
        <taxon>Pseudomonadaceae</taxon>
        <taxon>Pseudomonas</taxon>
    </lineage>
</organism>
<dbReference type="GO" id="GO:0003700">
    <property type="term" value="F:DNA-binding transcription factor activity"/>
    <property type="evidence" value="ECO:0007669"/>
    <property type="project" value="TreeGrafter"/>
</dbReference>
<feature type="region of interest" description="Disordered" evidence="4">
    <location>
        <begin position="1"/>
        <end position="35"/>
    </location>
</feature>
<dbReference type="PROSITE" id="PS50977">
    <property type="entry name" value="HTH_TETR_2"/>
    <property type="match status" value="1"/>
</dbReference>
<protein>
    <recommendedName>
        <fullName evidence="5">HTH tetR-type domain-containing protein</fullName>
    </recommendedName>
</protein>
<dbReference type="PANTHER" id="PTHR30055">
    <property type="entry name" value="HTH-TYPE TRANSCRIPTIONAL REGULATOR RUTR"/>
    <property type="match status" value="1"/>
</dbReference>
<reference evidence="6 7" key="1">
    <citation type="submission" date="2017-03" db="EMBL/GenBank/DDBJ databases">
        <title>Pseudomonas azotoformans: Salt tolerant bacteria having multiple plant growth promoting attributes.</title>
        <authorList>
            <person name="Srivastava A.K."/>
            <person name="Sharma A."/>
            <person name="Srivastava A.K."/>
            <person name="Jamali H."/>
            <person name="Yadav J."/>
            <person name="Srivastava R."/>
            <person name="Kashyap P.L."/>
            <person name="Chakdar H."/>
            <person name="Saxena A.K."/>
        </authorList>
    </citation>
    <scope>NUCLEOTIDE SEQUENCE [LARGE SCALE GENOMIC DNA]</scope>
    <source>
        <strain evidence="6 7">SC 14</strain>
    </source>
</reference>
<accession>A0A4Q0HY57</accession>
<dbReference type="InterPro" id="IPR041490">
    <property type="entry name" value="KstR2_TetR_C"/>
</dbReference>
<gene>
    <name evidence="6" type="ORF">B4O85_05460</name>
</gene>
<dbReference type="AlphaFoldDB" id="A0A4Q0HY57"/>
<dbReference type="Pfam" id="PF17932">
    <property type="entry name" value="TetR_C_24"/>
    <property type="match status" value="1"/>
</dbReference>
<dbReference type="SUPFAM" id="SSF46689">
    <property type="entry name" value="Homeodomain-like"/>
    <property type="match status" value="1"/>
</dbReference>
<dbReference type="PRINTS" id="PR00455">
    <property type="entry name" value="HTHTETR"/>
</dbReference>